<evidence type="ECO:0000313" key="4">
    <source>
        <dbReference type="Proteomes" id="UP001150925"/>
    </source>
</evidence>
<accession>A0A9W8AHN9</accession>
<feature type="domain" description="Srp40 C-terminal" evidence="2">
    <location>
        <begin position="128"/>
        <end position="201"/>
    </location>
</feature>
<feature type="compositionally biased region" description="Low complexity" evidence="1">
    <location>
        <begin position="13"/>
        <end position="39"/>
    </location>
</feature>
<dbReference type="PANTHER" id="PTHR23216:SF1">
    <property type="entry name" value="NUCLEOLAR AND COILED-BODY PHOSPHOPROTEIN 1"/>
    <property type="match status" value="1"/>
</dbReference>
<organism evidence="3 4">
    <name type="scientific">Dispira parvispora</name>
    <dbReference type="NCBI Taxonomy" id="1520584"/>
    <lineage>
        <taxon>Eukaryota</taxon>
        <taxon>Fungi</taxon>
        <taxon>Fungi incertae sedis</taxon>
        <taxon>Zoopagomycota</taxon>
        <taxon>Kickxellomycotina</taxon>
        <taxon>Dimargaritomycetes</taxon>
        <taxon>Dimargaritales</taxon>
        <taxon>Dimargaritaceae</taxon>
        <taxon>Dispira</taxon>
    </lineage>
</organism>
<dbReference type="Proteomes" id="UP001150925">
    <property type="component" value="Unassembled WGS sequence"/>
</dbReference>
<proteinExistence type="predicted"/>
<feature type="region of interest" description="Disordered" evidence="1">
    <location>
        <begin position="148"/>
        <end position="202"/>
    </location>
</feature>
<protein>
    <submittedName>
        <fullName evidence="3">Jun-like transcription factor</fullName>
    </submittedName>
</protein>
<reference evidence="3" key="1">
    <citation type="submission" date="2022-07" db="EMBL/GenBank/DDBJ databases">
        <title>Phylogenomic reconstructions and comparative analyses of Kickxellomycotina fungi.</title>
        <authorList>
            <person name="Reynolds N.K."/>
            <person name="Stajich J.E."/>
            <person name="Barry K."/>
            <person name="Grigoriev I.V."/>
            <person name="Crous P."/>
            <person name="Smith M.E."/>
        </authorList>
    </citation>
    <scope>NUCLEOTIDE SEQUENCE</scope>
    <source>
        <strain evidence="3">RSA 1196</strain>
    </source>
</reference>
<gene>
    <name evidence="3" type="primary">SRP40</name>
    <name evidence="3" type="ORF">IWQ62_005962</name>
</gene>
<feature type="non-terminal residue" evidence="3">
    <location>
        <position position="1"/>
    </location>
</feature>
<feature type="region of interest" description="Disordered" evidence="1">
    <location>
        <begin position="1"/>
        <end position="133"/>
    </location>
</feature>
<comment type="caution">
    <text evidence="3">The sequence shown here is derived from an EMBL/GenBank/DDBJ whole genome shotgun (WGS) entry which is preliminary data.</text>
</comment>
<feature type="compositionally biased region" description="Basic and acidic residues" evidence="1">
    <location>
        <begin position="192"/>
        <end position="202"/>
    </location>
</feature>
<dbReference type="OrthoDB" id="5599646at2759"/>
<evidence type="ECO:0000313" key="3">
    <source>
        <dbReference type="EMBL" id="KAJ1953578.1"/>
    </source>
</evidence>
<feature type="compositionally biased region" description="Low complexity" evidence="1">
    <location>
        <begin position="58"/>
        <end position="77"/>
    </location>
</feature>
<evidence type="ECO:0000256" key="1">
    <source>
        <dbReference type="SAM" id="MobiDB-lite"/>
    </source>
</evidence>
<dbReference type="AlphaFoldDB" id="A0A9W8AHN9"/>
<dbReference type="InterPro" id="IPR007718">
    <property type="entry name" value="Srp40_C"/>
</dbReference>
<dbReference type="GO" id="GO:0005730">
    <property type="term" value="C:nucleolus"/>
    <property type="evidence" value="ECO:0007669"/>
    <property type="project" value="InterPro"/>
</dbReference>
<sequence>STAMEVDEKVDQSTSSSDSSSSSSSDSSSDSDTSSDSDSNTTTEEPAKAGVKRKLEESSSSSSSSSSESDSDSSSSSDDSDEEPPKPITPATKKQRGTGKPIAETPQPQVRKTADTMKKAPHTAPAKRFNRIDEKDVVFKDERLRDNRFTSKGGAFGSYGERAHKDLAPTRGKSFTREKNKKKRGAYSGGRIDTESHSIKFD</sequence>
<feature type="compositionally biased region" description="Basic and acidic residues" evidence="1">
    <location>
        <begin position="1"/>
        <end position="11"/>
    </location>
</feature>
<dbReference type="PANTHER" id="PTHR23216">
    <property type="entry name" value="NUCLEOLAR AND COILED-BODY PHOSPHOPROTEIN 1"/>
    <property type="match status" value="1"/>
</dbReference>
<dbReference type="InterPro" id="IPR039191">
    <property type="entry name" value="Nopp140-like"/>
</dbReference>
<keyword evidence="4" id="KW-1185">Reference proteome</keyword>
<evidence type="ECO:0000259" key="2">
    <source>
        <dbReference type="Pfam" id="PF05022"/>
    </source>
</evidence>
<name>A0A9W8AHN9_9FUNG</name>
<dbReference type="EMBL" id="JANBPY010002829">
    <property type="protein sequence ID" value="KAJ1953578.1"/>
    <property type="molecule type" value="Genomic_DNA"/>
</dbReference>
<dbReference type="Pfam" id="PF05022">
    <property type="entry name" value="SRP40_C"/>
    <property type="match status" value="1"/>
</dbReference>